<proteinExistence type="predicted"/>
<name>A0A2U1CRX0_9BURK</name>
<dbReference type="Proteomes" id="UP000246145">
    <property type="component" value="Unassembled WGS sequence"/>
</dbReference>
<protein>
    <submittedName>
        <fullName evidence="1">Uncharacterized protein</fullName>
    </submittedName>
</protein>
<dbReference type="RefSeq" id="WP_116517708.1">
    <property type="nucleotide sequence ID" value="NZ_JACCEX010000001.1"/>
</dbReference>
<evidence type="ECO:0000313" key="2">
    <source>
        <dbReference type="Proteomes" id="UP000246145"/>
    </source>
</evidence>
<organism evidence="1 2">
    <name type="scientific">Pusillimonas noertemannii</name>
    <dbReference type="NCBI Taxonomy" id="305977"/>
    <lineage>
        <taxon>Bacteria</taxon>
        <taxon>Pseudomonadati</taxon>
        <taxon>Pseudomonadota</taxon>
        <taxon>Betaproteobacteria</taxon>
        <taxon>Burkholderiales</taxon>
        <taxon>Alcaligenaceae</taxon>
        <taxon>Pusillimonas</taxon>
    </lineage>
</organism>
<dbReference type="EMBL" id="QEKO01000001">
    <property type="protein sequence ID" value="PVY68647.1"/>
    <property type="molecule type" value="Genomic_DNA"/>
</dbReference>
<comment type="caution">
    <text evidence="1">The sequence shown here is derived from an EMBL/GenBank/DDBJ whole genome shotgun (WGS) entry which is preliminary data.</text>
</comment>
<keyword evidence="2" id="KW-1185">Reference proteome</keyword>
<sequence>MGTITSLDDHRPHMTMHTQRDRVHVIPASVFVGIAKGELTVDCLDDRDELMSLIVAEWLDFHGLKGAEELRVIED</sequence>
<dbReference type="AlphaFoldDB" id="A0A2U1CRX0"/>
<accession>A0A2U1CRX0</accession>
<gene>
    <name evidence="1" type="ORF">C7440_1058</name>
</gene>
<reference evidence="1 2" key="1">
    <citation type="submission" date="2018-04" db="EMBL/GenBank/DDBJ databases">
        <title>Genomic Encyclopedia of Type Strains, Phase IV (KMG-IV): sequencing the most valuable type-strain genomes for metagenomic binning, comparative biology and taxonomic classification.</title>
        <authorList>
            <person name="Goeker M."/>
        </authorList>
    </citation>
    <scope>NUCLEOTIDE SEQUENCE [LARGE SCALE GENOMIC DNA]</scope>
    <source>
        <strain evidence="1 2">DSM 10065</strain>
    </source>
</reference>
<evidence type="ECO:0000313" key="1">
    <source>
        <dbReference type="EMBL" id="PVY68647.1"/>
    </source>
</evidence>